<dbReference type="EMBL" id="DVOG01000156">
    <property type="protein sequence ID" value="HIV04685.1"/>
    <property type="molecule type" value="Genomic_DNA"/>
</dbReference>
<name>A0A9D1NKP8_9BACT</name>
<dbReference type="CDD" id="cd22352">
    <property type="entry name" value="RecB_C-like"/>
    <property type="match status" value="1"/>
</dbReference>
<sequence length="327" mass="35980">RRFARAENALERLRRSPDGIFSFSSLAAHAEKSAAVPGRENDERVFAGVPEAATPEFSAGARADEKAFPKKNFSDLPAGAEFGTIAHAVFEKVDFRSRENLPALLDENLPRLPGWAKKSAEEKKSVREKFSALVAANLALPLPPEGLRLETLDAGNFIRETEFHFPLRRSKNFYAELFRIFTDWGGVYAETAARHWTPDGNAAAGAPSIGGMMDGVIDLAFRADGRYFILDWKTNAVVPAGNVPAGFRLPEAAIRREIVERAYALQWSIYAVALKRFLTGTLGKNYVHDRDFGGVVYLFVRWLAPFSDAGTLSSARLSALEELLCGG</sequence>
<protein>
    <recommendedName>
        <fullName evidence="3">PD-(D/E)XK endonuclease-like domain-containing protein</fullName>
    </recommendedName>
</protein>
<proteinExistence type="predicted"/>
<reference evidence="1" key="2">
    <citation type="journal article" date="2021" name="PeerJ">
        <title>Extensive microbial diversity within the chicken gut microbiome revealed by metagenomics and culture.</title>
        <authorList>
            <person name="Gilroy R."/>
            <person name="Ravi A."/>
            <person name="Getino M."/>
            <person name="Pursley I."/>
            <person name="Horton D.L."/>
            <person name="Alikhan N.F."/>
            <person name="Baker D."/>
            <person name="Gharbi K."/>
            <person name="Hall N."/>
            <person name="Watson M."/>
            <person name="Adriaenssens E.M."/>
            <person name="Foster-Nyarko E."/>
            <person name="Jarju S."/>
            <person name="Secka A."/>
            <person name="Antonio M."/>
            <person name="Oren A."/>
            <person name="Chaudhuri R.R."/>
            <person name="La Ragione R."/>
            <person name="Hildebrand F."/>
            <person name="Pallen M.J."/>
        </authorList>
    </citation>
    <scope>NUCLEOTIDE SEQUENCE</scope>
    <source>
        <strain evidence="1">10669</strain>
    </source>
</reference>
<dbReference type="InterPro" id="IPR011604">
    <property type="entry name" value="PDDEXK-like_dom_sf"/>
</dbReference>
<dbReference type="Proteomes" id="UP000886812">
    <property type="component" value="Unassembled WGS sequence"/>
</dbReference>
<reference evidence="1" key="1">
    <citation type="submission" date="2020-10" db="EMBL/GenBank/DDBJ databases">
        <authorList>
            <person name="Gilroy R."/>
        </authorList>
    </citation>
    <scope>NUCLEOTIDE SEQUENCE</scope>
    <source>
        <strain evidence="1">10669</strain>
    </source>
</reference>
<organism evidence="1 2">
    <name type="scientific">Candidatus Spyradosoma merdigallinarum</name>
    <dbReference type="NCBI Taxonomy" id="2840950"/>
    <lineage>
        <taxon>Bacteria</taxon>
        <taxon>Pseudomonadati</taxon>
        <taxon>Verrucomicrobiota</taxon>
        <taxon>Opitutia</taxon>
        <taxon>Opitutia incertae sedis</taxon>
        <taxon>Candidatus Spyradosoma</taxon>
    </lineage>
</organism>
<gene>
    <name evidence="1" type="ORF">IAC75_06025</name>
</gene>
<evidence type="ECO:0000313" key="2">
    <source>
        <dbReference type="Proteomes" id="UP000886812"/>
    </source>
</evidence>
<comment type="caution">
    <text evidence="1">The sequence shown here is derived from an EMBL/GenBank/DDBJ whole genome shotgun (WGS) entry which is preliminary data.</text>
</comment>
<feature type="non-terminal residue" evidence="1">
    <location>
        <position position="1"/>
    </location>
</feature>
<dbReference type="AlphaFoldDB" id="A0A9D1NKP8"/>
<evidence type="ECO:0000313" key="1">
    <source>
        <dbReference type="EMBL" id="HIV04685.1"/>
    </source>
</evidence>
<dbReference type="SUPFAM" id="SSF52980">
    <property type="entry name" value="Restriction endonuclease-like"/>
    <property type="match status" value="1"/>
</dbReference>
<evidence type="ECO:0008006" key="3">
    <source>
        <dbReference type="Google" id="ProtNLM"/>
    </source>
</evidence>
<dbReference type="InterPro" id="IPR011335">
    <property type="entry name" value="Restrct_endonuc-II-like"/>
</dbReference>
<dbReference type="Gene3D" id="3.90.320.10">
    <property type="match status" value="1"/>
</dbReference>
<accession>A0A9D1NKP8</accession>